<dbReference type="FunFam" id="3.40.309.10:FF:000009">
    <property type="entry name" value="Aldehyde dehydrogenase A"/>
    <property type="match status" value="1"/>
</dbReference>
<evidence type="ECO:0000256" key="2">
    <source>
        <dbReference type="ARBA" id="ARBA00023002"/>
    </source>
</evidence>
<accession>A0A9X1NNF8</accession>
<feature type="active site" evidence="3">
    <location>
        <position position="240"/>
    </location>
</feature>
<dbReference type="EMBL" id="JAJOZR010000001">
    <property type="protein sequence ID" value="MCD7107805.1"/>
    <property type="molecule type" value="Genomic_DNA"/>
</dbReference>
<dbReference type="InterPro" id="IPR029510">
    <property type="entry name" value="Ald_DH_CS_GLU"/>
</dbReference>
<gene>
    <name evidence="6" type="ORF">LRX75_02005</name>
</gene>
<dbReference type="RefSeq" id="WP_231811525.1">
    <property type="nucleotide sequence ID" value="NZ_JAJOZR010000001.1"/>
</dbReference>
<feature type="domain" description="Aldehyde dehydrogenase" evidence="5">
    <location>
        <begin position="15"/>
        <end position="462"/>
    </location>
</feature>
<evidence type="ECO:0000313" key="6">
    <source>
        <dbReference type="EMBL" id="MCD7107805.1"/>
    </source>
</evidence>
<proteinExistence type="inferred from homology"/>
<comment type="caution">
    <text evidence="6">The sequence shown here is derived from an EMBL/GenBank/DDBJ whole genome shotgun (WGS) entry which is preliminary data.</text>
</comment>
<dbReference type="InterPro" id="IPR044086">
    <property type="entry name" value="LUC3-like"/>
</dbReference>
<dbReference type="FunFam" id="3.40.605.10:FF:000007">
    <property type="entry name" value="NAD/NADP-dependent betaine aldehyde dehydrogenase"/>
    <property type="match status" value="1"/>
</dbReference>
<evidence type="ECO:0000256" key="1">
    <source>
        <dbReference type="ARBA" id="ARBA00009986"/>
    </source>
</evidence>
<dbReference type="PROSITE" id="PS00687">
    <property type="entry name" value="ALDEHYDE_DEHYDR_GLU"/>
    <property type="match status" value="1"/>
</dbReference>
<dbReference type="AlphaFoldDB" id="A0A9X1NNF8"/>
<evidence type="ECO:0000313" key="7">
    <source>
        <dbReference type="Proteomes" id="UP001139089"/>
    </source>
</evidence>
<dbReference type="GO" id="GO:0016620">
    <property type="term" value="F:oxidoreductase activity, acting on the aldehyde or oxo group of donors, NAD or NADP as acceptor"/>
    <property type="evidence" value="ECO:0007669"/>
    <property type="project" value="InterPro"/>
</dbReference>
<dbReference type="Gene3D" id="3.40.605.10">
    <property type="entry name" value="Aldehyde Dehydrogenase, Chain A, domain 1"/>
    <property type="match status" value="1"/>
</dbReference>
<organism evidence="6 7">
    <name type="scientific">Rhizobium quercicola</name>
    <dbReference type="NCBI Taxonomy" id="2901226"/>
    <lineage>
        <taxon>Bacteria</taxon>
        <taxon>Pseudomonadati</taxon>
        <taxon>Pseudomonadota</taxon>
        <taxon>Alphaproteobacteria</taxon>
        <taxon>Hyphomicrobiales</taxon>
        <taxon>Rhizobiaceae</taxon>
        <taxon>Rhizobium/Agrobacterium group</taxon>
        <taxon>Rhizobium</taxon>
    </lineage>
</organism>
<dbReference type="SUPFAM" id="SSF53720">
    <property type="entry name" value="ALDH-like"/>
    <property type="match status" value="1"/>
</dbReference>
<dbReference type="Gene3D" id="3.40.309.10">
    <property type="entry name" value="Aldehyde Dehydrogenase, Chain A, domain 2"/>
    <property type="match status" value="1"/>
</dbReference>
<protein>
    <submittedName>
        <fullName evidence="6">Aldehyde dehydrogenase family protein</fullName>
    </submittedName>
</protein>
<dbReference type="InterPro" id="IPR016161">
    <property type="entry name" value="Ald_DH/histidinol_DH"/>
</dbReference>
<sequence length="467" mass="49736">MTFELTIDGAGETTATFIDIVDPSTGAVTARAPCAGAAELDRAVAAARRAFPAWRETPPDERRRLVGGLGDILAAHAEELVALDILEGGKPHAVAAPVLDLAVQWVKALATLEIPVRVLDDNPDRRVEVHHEPLGVVGAIAPWNFPVFLSVWKLASALIAGCTVVLKPSPLAPLAVLRMGSLIRDQFPKGVVNVLSGDDALGPLMTAHEGFDKISFTGSTATGRKVMESAAPTLKRLTLELGGNDAALVFPDVSLDAVAPALFWSAMGNSGQVCIATKRIYVHDDIYDDFIRAMRLQIDATTMGPGGQPGAMLGPIQNAPQFQRLQSLLADCRANAYKLHQGTAPDGNGYFIPATLVENPPHDSRIVREEQFGPILPIVRFSTEDEAIALANDSPMGLTATVWTQDMARARRVAQRLQSGNVWINEASALSPFVPFGGRKQSGVGVENALDGILEYTAVKAITVRTA</sequence>
<dbReference type="CDD" id="cd07106">
    <property type="entry name" value="ALDH_AldA-AAD23400"/>
    <property type="match status" value="1"/>
</dbReference>
<reference evidence="6" key="1">
    <citation type="submission" date="2021-12" db="EMBL/GenBank/DDBJ databases">
        <authorList>
            <person name="Li Y."/>
        </authorList>
    </citation>
    <scope>NUCLEOTIDE SEQUENCE</scope>
    <source>
        <strain evidence="6">DKSPLA3</strain>
    </source>
</reference>
<dbReference type="Pfam" id="PF00171">
    <property type="entry name" value="Aldedh"/>
    <property type="match status" value="1"/>
</dbReference>
<evidence type="ECO:0000256" key="4">
    <source>
        <dbReference type="RuleBase" id="RU003345"/>
    </source>
</evidence>
<keyword evidence="7" id="KW-1185">Reference proteome</keyword>
<comment type="similarity">
    <text evidence="1 4">Belongs to the aldehyde dehydrogenase family.</text>
</comment>
<name>A0A9X1NNF8_9HYPH</name>
<evidence type="ECO:0000259" key="5">
    <source>
        <dbReference type="Pfam" id="PF00171"/>
    </source>
</evidence>
<dbReference type="InterPro" id="IPR016163">
    <property type="entry name" value="Ald_DH_C"/>
</dbReference>
<keyword evidence="2 4" id="KW-0560">Oxidoreductase</keyword>
<dbReference type="Proteomes" id="UP001139089">
    <property type="component" value="Unassembled WGS sequence"/>
</dbReference>
<dbReference type="PANTHER" id="PTHR11699">
    <property type="entry name" value="ALDEHYDE DEHYDROGENASE-RELATED"/>
    <property type="match status" value="1"/>
</dbReference>
<evidence type="ECO:0000256" key="3">
    <source>
        <dbReference type="PROSITE-ProRule" id="PRU10007"/>
    </source>
</evidence>
<dbReference type="InterPro" id="IPR015590">
    <property type="entry name" value="Aldehyde_DH_dom"/>
</dbReference>
<dbReference type="InterPro" id="IPR016162">
    <property type="entry name" value="Ald_DH_N"/>
</dbReference>